<organism evidence="2 3">
    <name type="scientific">Trichonephila clavipes</name>
    <name type="common">Golden silk orbweaver</name>
    <name type="synonym">Nephila clavipes</name>
    <dbReference type="NCBI Taxonomy" id="2585209"/>
    <lineage>
        <taxon>Eukaryota</taxon>
        <taxon>Metazoa</taxon>
        <taxon>Ecdysozoa</taxon>
        <taxon>Arthropoda</taxon>
        <taxon>Chelicerata</taxon>
        <taxon>Arachnida</taxon>
        <taxon>Araneae</taxon>
        <taxon>Araneomorphae</taxon>
        <taxon>Entelegynae</taxon>
        <taxon>Araneoidea</taxon>
        <taxon>Nephilidae</taxon>
        <taxon>Trichonephila</taxon>
    </lineage>
</organism>
<gene>
    <name evidence="2" type="ORF">TNCV_2147911</name>
</gene>
<dbReference type="AlphaFoldDB" id="A0A8X6SYR3"/>
<protein>
    <submittedName>
        <fullName evidence="2">Uncharacterized protein</fullName>
    </submittedName>
</protein>
<evidence type="ECO:0000313" key="2">
    <source>
        <dbReference type="EMBL" id="GFY20098.1"/>
    </source>
</evidence>
<keyword evidence="3" id="KW-1185">Reference proteome</keyword>
<name>A0A8X6SYR3_TRICX</name>
<sequence>MTGNSIAAVDKDPSLLDRIATRDEKLCFLYDLHNPREEIGNPWKSPQTPRRQFQSEDEVKSASQAGLKEVAKNEFQKCFDDLYKRWIMCVVAQGSYLEGRCISAI</sequence>
<proteinExistence type="predicted"/>
<dbReference type="Proteomes" id="UP000887159">
    <property type="component" value="Unassembled WGS sequence"/>
</dbReference>
<accession>A0A8X6SYR3</accession>
<dbReference type="Gene3D" id="3.30.420.10">
    <property type="entry name" value="Ribonuclease H-like superfamily/Ribonuclease H"/>
    <property type="match status" value="1"/>
</dbReference>
<reference evidence="2" key="1">
    <citation type="submission" date="2020-08" db="EMBL/GenBank/DDBJ databases">
        <title>Multicomponent nature underlies the extraordinary mechanical properties of spider dragline silk.</title>
        <authorList>
            <person name="Kono N."/>
            <person name="Nakamura H."/>
            <person name="Mori M."/>
            <person name="Yoshida Y."/>
            <person name="Ohtoshi R."/>
            <person name="Malay A.D."/>
            <person name="Moran D.A.P."/>
            <person name="Tomita M."/>
            <person name="Numata K."/>
            <person name="Arakawa K."/>
        </authorList>
    </citation>
    <scope>NUCLEOTIDE SEQUENCE</scope>
</reference>
<dbReference type="GO" id="GO:0003676">
    <property type="term" value="F:nucleic acid binding"/>
    <property type="evidence" value="ECO:0007669"/>
    <property type="project" value="InterPro"/>
</dbReference>
<dbReference type="EMBL" id="BMAU01021354">
    <property type="protein sequence ID" value="GFY20098.1"/>
    <property type="molecule type" value="Genomic_DNA"/>
</dbReference>
<evidence type="ECO:0000313" key="3">
    <source>
        <dbReference type="Proteomes" id="UP000887159"/>
    </source>
</evidence>
<feature type="region of interest" description="Disordered" evidence="1">
    <location>
        <begin position="36"/>
        <end position="58"/>
    </location>
</feature>
<comment type="caution">
    <text evidence="2">The sequence shown here is derived from an EMBL/GenBank/DDBJ whole genome shotgun (WGS) entry which is preliminary data.</text>
</comment>
<dbReference type="InterPro" id="IPR036397">
    <property type="entry name" value="RNaseH_sf"/>
</dbReference>
<evidence type="ECO:0000256" key="1">
    <source>
        <dbReference type="SAM" id="MobiDB-lite"/>
    </source>
</evidence>